<dbReference type="GO" id="GO:0003677">
    <property type="term" value="F:DNA binding"/>
    <property type="evidence" value="ECO:0007669"/>
    <property type="project" value="UniProtKB-KW"/>
</dbReference>
<feature type="domain" description="HTH crp-type" evidence="4">
    <location>
        <begin position="152"/>
        <end position="217"/>
    </location>
</feature>
<dbReference type="InterPro" id="IPR036390">
    <property type="entry name" value="WH_DNA-bd_sf"/>
</dbReference>
<sequence length="234" mass="26759">MDKETKQTLLRQYYPFWDHLEEEEQGTLVLSCVERPYKKGELVHRLEDPCKGAILLLEGQLRMYIVSEEGREVTLFRVRKEEICVLAASCLLDAIAFDMMIEAVEDSRALVLPTPVLRPIMEENPYVGLYMYRTATERFSDVMWSMQQILFMGIDQRVASFLWDEMLHQGPEISMTHDGIARLIGSAREVVSKVLKYLSEDGVVALGRGKVRVLDKEKLKKIASGSSAVDRGRN</sequence>
<dbReference type="AlphaFoldDB" id="A0A9D1RC64"/>
<reference evidence="5" key="2">
    <citation type="submission" date="2021-04" db="EMBL/GenBank/DDBJ databases">
        <authorList>
            <person name="Gilroy R."/>
        </authorList>
    </citation>
    <scope>NUCLEOTIDE SEQUENCE</scope>
    <source>
        <strain evidence="5">ChiSxjej1B13-11762</strain>
    </source>
</reference>
<dbReference type="CDD" id="cd00038">
    <property type="entry name" value="CAP_ED"/>
    <property type="match status" value="1"/>
</dbReference>
<keyword evidence="2" id="KW-0238">DNA-binding</keyword>
<keyword evidence="3" id="KW-0804">Transcription</keyword>
<dbReference type="Gene3D" id="2.60.120.10">
    <property type="entry name" value="Jelly Rolls"/>
    <property type="match status" value="1"/>
</dbReference>
<name>A0A9D1RC64_9FIRM</name>
<evidence type="ECO:0000256" key="3">
    <source>
        <dbReference type="ARBA" id="ARBA00023163"/>
    </source>
</evidence>
<accession>A0A9D1RC64</accession>
<proteinExistence type="predicted"/>
<dbReference type="SUPFAM" id="SSF46785">
    <property type="entry name" value="Winged helix' DNA-binding domain"/>
    <property type="match status" value="1"/>
</dbReference>
<organism evidence="5 6">
    <name type="scientific">Candidatus Dorea gallistercoris</name>
    <dbReference type="NCBI Taxonomy" id="2838542"/>
    <lineage>
        <taxon>Bacteria</taxon>
        <taxon>Bacillati</taxon>
        <taxon>Bacillota</taxon>
        <taxon>Clostridia</taxon>
        <taxon>Lachnospirales</taxon>
        <taxon>Lachnospiraceae</taxon>
        <taxon>Dorea</taxon>
    </lineage>
</organism>
<dbReference type="EMBL" id="DXGF01000150">
    <property type="protein sequence ID" value="HIW84383.1"/>
    <property type="molecule type" value="Genomic_DNA"/>
</dbReference>
<dbReference type="PROSITE" id="PS51063">
    <property type="entry name" value="HTH_CRP_2"/>
    <property type="match status" value="1"/>
</dbReference>
<dbReference type="InterPro" id="IPR050397">
    <property type="entry name" value="Env_Response_Regulators"/>
</dbReference>
<protein>
    <submittedName>
        <fullName evidence="5">Crp/Fnr family transcriptional regulator</fullName>
    </submittedName>
</protein>
<evidence type="ECO:0000313" key="5">
    <source>
        <dbReference type="EMBL" id="HIW84383.1"/>
    </source>
</evidence>
<dbReference type="GO" id="GO:0005829">
    <property type="term" value="C:cytosol"/>
    <property type="evidence" value="ECO:0007669"/>
    <property type="project" value="TreeGrafter"/>
</dbReference>
<evidence type="ECO:0000256" key="2">
    <source>
        <dbReference type="ARBA" id="ARBA00023125"/>
    </source>
</evidence>
<dbReference type="Pfam" id="PF00027">
    <property type="entry name" value="cNMP_binding"/>
    <property type="match status" value="1"/>
</dbReference>
<dbReference type="Proteomes" id="UP000824263">
    <property type="component" value="Unassembled WGS sequence"/>
</dbReference>
<dbReference type="SMART" id="SM00419">
    <property type="entry name" value="HTH_CRP"/>
    <property type="match status" value="1"/>
</dbReference>
<dbReference type="GO" id="GO:0003700">
    <property type="term" value="F:DNA-binding transcription factor activity"/>
    <property type="evidence" value="ECO:0007669"/>
    <property type="project" value="TreeGrafter"/>
</dbReference>
<comment type="caution">
    <text evidence="5">The sequence shown here is derived from an EMBL/GenBank/DDBJ whole genome shotgun (WGS) entry which is preliminary data.</text>
</comment>
<gene>
    <name evidence="5" type="ORF">H9873_08680</name>
</gene>
<dbReference type="PANTHER" id="PTHR24567">
    <property type="entry name" value="CRP FAMILY TRANSCRIPTIONAL REGULATORY PROTEIN"/>
    <property type="match status" value="1"/>
</dbReference>
<keyword evidence="1" id="KW-0805">Transcription regulation</keyword>
<dbReference type="InterPro" id="IPR018490">
    <property type="entry name" value="cNMP-bd_dom_sf"/>
</dbReference>
<dbReference type="InterPro" id="IPR014710">
    <property type="entry name" value="RmlC-like_jellyroll"/>
</dbReference>
<dbReference type="Gene3D" id="1.10.10.10">
    <property type="entry name" value="Winged helix-like DNA-binding domain superfamily/Winged helix DNA-binding domain"/>
    <property type="match status" value="1"/>
</dbReference>
<dbReference type="InterPro" id="IPR000595">
    <property type="entry name" value="cNMP-bd_dom"/>
</dbReference>
<evidence type="ECO:0000259" key="4">
    <source>
        <dbReference type="PROSITE" id="PS51063"/>
    </source>
</evidence>
<reference evidence="5" key="1">
    <citation type="journal article" date="2021" name="PeerJ">
        <title>Extensive microbial diversity within the chicken gut microbiome revealed by metagenomics and culture.</title>
        <authorList>
            <person name="Gilroy R."/>
            <person name="Ravi A."/>
            <person name="Getino M."/>
            <person name="Pursley I."/>
            <person name="Horton D.L."/>
            <person name="Alikhan N.F."/>
            <person name="Baker D."/>
            <person name="Gharbi K."/>
            <person name="Hall N."/>
            <person name="Watson M."/>
            <person name="Adriaenssens E.M."/>
            <person name="Foster-Nyarko E."/>
            <person name="Jarju S."/>
            <person name="Secka A."/>
            <person name="Antonio M."/>
            <person name="Oren A."/>
            <person name="Chaudhuri R.R."/>
            <person name="La Ragione R."/>
            <person name="Hildebrand F."/>
            <person name="Pallen M.J."/>
        </authorList>
    </citation>
    <scope>NUCLEOTIDE SEQUENCE</scope>
    <source>
        <strain evidence="5">ChiSxjej1B13-11762</strain>
    </source>
</reference>
<evidence type="ECO:0000313" key="6">
    <source>
        <dbReference type="Proteomes" id="UP000824263"/>
    </source>
</evidence>
<dbReference type="Pfam" id="PF13545">
    <property type="entry name" value="HTH_Crp_2"/>
    <property type="match status" value="1"/>
</dbReference>
<evidence type="ECO:0000256" key="1">
    <source>
        <dbReference type="ARBA" id="ARBA00023015"/>
    </source>
</evidence>
<dbReference type="InterPro" id="IPR012318">
    <property type="entry name" value="HTH_CRP"/>
</dbReference>
<dbReference type="InterPro" id="IPR036388">
    <property type="entry name" value="WH-like_DNA-bd_sf"/>
</dbReference>
<dbReference type="PANTHER" id="PTHR24567:SF26">
    <property type="entry name" value="REGULATORY PROTEIN YEIL"/>
    <property type="match status" value="1"/>
</dbReference>
<dbReference type="SUPFAM" id="SSF51206">
    <property type="entry name" value="cAMP-binding domain-like"/>
    <property type="match status" value="1"/>
</dbReference>